<evidence type="ECO:0000313" key="2">
    <source>
        <dbReference type="Proteomes" id="UP000639973"/>
    </source>
</evidence>
<comment type="caution">
    <text evidence="1">The sequence shown here is derived from an EMBL/GenBank/DDBJ whole genome shotgun (WGS) entry which is preliminary data.</text>
</comment>
<organism evidence="1 2">
    <name type="scientific">Deinococcus aerolatus</name>
    <dbReference type="NCBI Taxonomy" id="522487"/>
    <lineage>
        <taxon>Bacteria</taxon>
        <taxon>Thermotogati</taxon>
        <taxon>Deinococcota</taxon>
        <taxon>Deinococci</taxon>
        <taxon>Deinococcales</taxon>
        <taxon>Deinococcaceae</taxon>
        <taxon>Deinococcus</taxon>
    </lineage>
</organism>
<dbReference type="EMBL" id="BMOL01000001">
    <property type="protein sequence ID" value="GGL68329.1"/>
    <property type="molecule type" value="Genomic_DNA"/>
</dbReference>
<gene>
    <name evidence="1" type="ORF">GCM10010840_02940</name>
</gene>
<dbReference type="Gene3D" id="1.25.40.10">
    <property type="entry name" value="Tetratricopeptide repeat domain"/>
    <property type="match status" value="1"/>
</dbReference>
<evidence type="ECO:0008006" key="3">
    <source>
        <dbReference type="Google" id="ProtNLM"/>
    </source>
</evidence>
<evidence type="ECO:0000313" key="1">
    <source>
        <dbReference type="EMBL" id="GGL68329.1"/>
    </source>
</evidence>
<accession>A0ABQ2G0Q1</accession>
<protein>
    <recommendedName>
        <fullName evidence="3">Tetratricopeptide repeat-containing protein</fullName>
    </recommendedName>
</protein>
<keyword evidence="2" id="KW-1185">Reference proteome</keyword>
<sequence>MGGIVDYKAVLADLRAHLPPGAGGGAAGVRRGSLRWLETQMRARGAGATAVRNIIYRDIGTAADRETLRAILAELAAEVGRPLPAAPAAPASTPLPAELELLGRSKKRAYRQFLAGVRAGRAPRLIVTGRAGAGKTVLLDSLDVTLRESGLVVKRLFLSGDVAGLLGLEAAPGTSYAQLAAAQSQAVRRAFPASGTLLVRVTDDLAFAGGPPRSADGSAVSAARWAAEHLLHAAPPGLAVLLALELASADDLRAVSPAAPPPEVIALHPPTPAEARGYLMARLGVPRAEADLLVAETGRHLDRLSLLVRLRGGGAGTDGPQLLTDPDIRRLAAATAALEASTPHAPAAAWSPELLRAALGAELRQLPPHARALLAGSDALGWTPTPALRAAWTGVGRAARAGALARLAGLSAAGEGEGRPVRLAALAALEDWPALAAQVRAHPDDARWLPPLWPAIRHGAADEARDDLAGAVVRHHAGRGEYHDSGLRDALFTLLEAARPTVRAWARVKLAESSLEAGNMDAAAEQLAHPDVSGLLSAAAPARGPWAVAACADALLLRAALARWAGDLDAATRDSADPRAAVGGPRAWLWRGLIAKDAGRWDEALGALASVPPSSPLLSARARYQEGDLRLRLGQPAAALTALRDAAARLETAGAGDEERARVLARSATALRRLGRVQEAHVTLGRALALLPPDPRRHADHVPRARLLSEALPVLLALGRPDDALAASVQALALLGGRSARPAEVQYRQRRTRYRVALVYLTRGLGGAYLQPLLGPARDHPDLRQARSLLDGLIDQPVTSSDRDGILLFDMHLSRALADPDPAVALTSVDRALALAAHPYEQAQARAMRAEVQVRLGRPADALAELNRAHALLRRVQPGLGDAPDPGLQAQLLTLEATATLADDGPQTLRWLRAALADPALAPFHAGVWRALGRALEEDEKGWALLRELHGPRTDALTHLRPGDALWLLELGEEGSGLPEAWD</sequence>
<dbReference type="SUPFAM" id="SSF48452">
    <property type="entry name" value="TPR-like"/>
    <property type="match status" value="1"/>
</dbReference>
<name>A0ABQ2G0Q1_9DEIO</name>
<dbReference type="Proteomes" id="UP000639973">
    <property type="component" value="Unassembled WGS sequence"/>
</dbReference>
<dbReference type="InterPro" id="IPR011990">
    <property type="entry name" value="TPR-like_helical_dom_sf"/>
</dbReference>
<proteinExistence type="predicted"/>
<reference evidence="2" key="1">
    <citation type="journal article" date="2019" name="Int. J. Syst. Evol. Microbiol.">
        <title>The Global Catalogue of Microorganisms (GCM) 10K type strain sequencing project: providing services to taxonomists for standard genome sequencing and annotation.</title>
        <authorList>
            <consortium name="The Broad Institute Genomics Platform"/>
            <consortium name="The Broad Institute Genome Sequencing Center for Infectious Disease"/>
            <person name="Wu L."/>
            <person name="Ma J."/>
        </authorList>
    </citation>
    <scope>NUCLEOTIDE SEQUENCE [LARGE SCALE GENOMIC DNA]</scope>
    <source>
        <strain evidence="2">JCM 15442</strain>
    </source>
</reference>